<dbReference type="EMBL" id="FNBP01000005">
    <property type="protein sequence ID" value="SDG22925.1"/>
    <property type="molecule type" value="Genomic_DNA"/>
</dbReference>
<evidence type="ECO:0000313" key="1">
    <source>
        <dbReference type="EMBL" id="SDG22925.1"/>
    </source>
</evidence>
<dbReference type="STRING" id="218672.SAMN04489759_105206"/>
<keyword evidence="1" id="KW-0808">Transferase</keyword>
<reference evidence="2" key="1">
    <citation type="submission" date="2016-10" db="EMBL/GenBank/DDBJ databases">
        <authorList>
            <person name="Varghese N."/>
            <person name="Submissions S."/>
        </authorList>
    </citation>
    <scope>NUCLEOTIDE SEQUENCE [LARGE SCALE GENOMIC DNA]</scope>
    <source>
        <strain evidence="2">DSM 16477</strain>
    </source>
</reference>
<accession>A0A1G7SIQ7</accession>
<protein>
    <submittedName>
        <fullName evidence="1">Methyltransferase domain-containing protein</fullName>
    </submittedName>
</protein>
<dbReference type="GO" id="GO:0008168">
    <property type="term" value="F:methyltransferase activity"/>
    <property type="evidence" value="ECO:0007669"/>
    <property type="project" value="UniProtKB-KW"/>
</dbReference>
<dbReference type="AlphaFoldDB" id="A0A1G7SIQ7"/>
<gene>
    <name evidence="1" type="ORF">SAMN04489759_105206</name>
</gene>
<organism evidence="1 2">
    <name type="scientific">Sulfitobacter delicatus</name>
    <dbReference type="NCBI Taxonomy" id="218672"/>
    <lineage>
        <taxon>Bacteria</taxon>
        <taxon>Pseudomonadati</taxon>
        <taxon>Pseudomonadota</taxon>
        <taxon>Alphaproteobacteria</taxon>
        <taxon>Rhodobacterales</taxon>
        <taxon>Roseobacteraceae</taxon>
        <taxon>Sulfitobacter</taxon>
    </lineage>
</organism>
<evidence type="ECO:0000313" key="2">
    <source>
        <dbReference type="Proteomes" id="UP000199399"/>
    </source>
</evidence>
<dbReference type="SUPFAM" id="SSF53335">
    <property type="entry name" value="S-adenosyl-L-methionine-dependent methyltransferases"/>
    <property type="match status" value="1"/>
</dbReference>
<keyword evidence="2" id="KW-1185">Reference proteome</keyword>
<proteinExistence type="predicted"/>
<dbReference type="Proteomes" id="UP000199399">
    <property type="component" value="Unassembled WGS sequence"/>
</dbReference>
<sequence>MLEAGLAAWFKQHWSHNMGAIDGRDLAFLAAMIERQRPAHMIEIGCASGLSTALIAQLMGAYGPSKLDSFDLAETFYADPRKPVGYLLDDLPPPPNVQTQIHTSRTSMDVQGQVSEPIALCFIDAAHKHPWPLIDTLAVLPLMAPDGVIVHHDLQMSGGSGHYALGPKVLFDQLLQAERLAVQDWINDETISDLPQRHLKNNIYGIDLPQDHDAFAVRIAEAFYVGWDRDAGKRVPEEFAARFSDFLGRTYPPAVKVAFDIGLNRYNPKPPRSQTPLPLRAIRRLRRQLTG</sequence>
<dbReference type="RefSeq" id="WP_167356415.1">
    <property type="nucleotide sequence ID" value="NZ_FNBP01000005.1"/>
</dbReference>
<dbReference type="Pfam" id="PF13578">
    <property type="entry name" value="Methyltransf_24"/>
    <property type="match status" value="1"/>
</dbReference>
<dbReference type="GO" id="GO:0032259">
    <property type="term" value="P:methylation"/>
    <property type="evidence" value="ECO:0007669"/>
    <property type="project" value="UniProtKB-KW"/>
</dbReference>
<keyword evidence="1" id="KW-0489">Methyltransferase</keyword>
<name>A0A1G7SIQ7_9RHOB</name>
<dbReference type="InterPro" id="IPR029063">
    <property type="entry name" value="SAM-dependent_MTases_sf"/>
</dbReference>
<dbReference type="Gene3D" id="3.40.50.150">
    <property type="entry name" value="Vaccinia Virus protein VP39"/>
    <property type="match status" value="1"/>
</dbReference>